<dbReference type="InterPro" id="IPR036737">
    <property type="entry name" value="OmpA-like_sf"/>
</dbReference>
<proteinExistence type="predicted"/>
<reference evidence="7 8" key="1">
    <citation type="submission" date="2019-12" db="EMBL/GenBank/DDBJ databases">
        <title>Maritimibacter sp. nov. sp. isolated from sea sand.</title>
        <authorList>
            <person name="Kim J."/>
            <person name="Jeong S.E."/>
            <person name="Jung H.S."/>
            <person name="Jeon C.O."/>
        </authorList>
    </citation>
    <scope>NUCLEOTIDE SEQUENCE [LARGE SCALE GENOMIC DNA]</scope>
    <source>
        <strain evidence="7 8">DP07</strain>
    </source>
</reference>
<organism evidence="7 8">
    <name type="scientific">Maritimibacter harenae</name>
    <dbReference type="NCBI Taxonomy" id="2606218"/>
    <lineage>
        <taxon>Bacteria</taxon>
        <taxon>Pseudomonadati</taxon>
        <taxon>Pseudomonadota</taxon>
        <taxon>Alphaproteobacteria</taxon>
        <taxon>Rhodobacterales</taxon>
        <taxon>Roseobacteraceae</taxon>
        <taxon>Maritimibacter</taxon>
    </lineage>
</organism>
<dbReference type="PRINTS" id="PR01021">
    <property type="entry name" value="OMPADOMAIN"/>
</dbReference>
<evidence type="ECO:0000313" key="8">
    <source>
        <dbReference type="Proteomes" id="UP000467322"/>
    </source>
</evidence>
<evidence type="ECO:0000256" key="5">
    <source>
        <dbReference type="SAM" id="MobiDB-lite"/>
    </source>
</evidence>
<dbReference type="CDD" id="cd07185">
    <property type="entry name" value="OmpA_C-like"/>
    <property type="match status" value="1"/>
</dbReference>
<keyword evidence="2 4" id="KW-0472">Membrane</keyword>
<protein>
    <submittedName>
        <fullName evidence="7">OmpA family protein</fullName>
    </submittedName>
</protein>
<evidence type="ECO:0000313" key="7">
    <source>
        <dbReference type="EMBL" id="MZR13497.1"/>
    </source>
</evidence>
<dbReference type="PANTHER" id="PTHR30329">
    <property type="entry name" value="STATOR ELEMENT OF FLAGELLAR MOTOR COMPLEX"/>
    <property type="match status" value="1"/>
</dbReference>
<dbReference type="Gene3D" id="3.40.1520.20">
    <property type="match status" value="2"/>
</dbReference>
<dbReference type="Pfam" id="PF00691">
    <property type="entry name" value="OmpA"/>
    <property type="match status" value="1"/>
</dbReference>
<feature type="compositionally biased region" description="Basic and acidic residues" evidence="5">
    <location>
        <begin position="619"/>
        <end position="629"/>
    </location>
</feature>
<gene>
    <name evidence="7" type="ORF">GQE99_10770</name>
</gene>
<dbReference type="PROSITE" id="PS51123">
    <property type="entry name" value="OMPA_2"/>
    <property type="match status" value="1"/>
</dbReference>
<evidence type="ECO:0000256" key="1">
    <source>
        <dbReference type="ARBA" id="ARBA00004442"/>
    </source>
</evidence>
<comment type="subcellular location">
    <subcellularLocation>
        <location evidence="1">Cell outer membrane</location>
    </subcellularLocation>
</comment>
<comment type="caution">
    <text evidence="7">The sequence shown here is derived from an EMBL/GenBank/DDBJ whole genome shotgun (WGS) entry which is preliminary data.</text>
</comment>
<dbReference type="InterPro" id="IPR006690">
    <property type="entry name" value="OMPA-like_CS"/>
</dbReference>
<dbReference type="RefSeq" id="WP_161351613.1">
    <property type="nucleotide sequence ID" value="NZ_WTUX01000012.1"/>
</dbReference>
<keyword evidence="8" id="KW-1185">Reference proteome</keyword>
<feature type="compositionally biased region" description="Acidic residues" evidence="5">
    <location>
        <begin position="729"/>
        <end position="738"/>
    </location>
</feature>
<dbReference type="InterPro" id="IPR006664">
    <property type="entry name" value="OMP_bac"/>
</dbReference>
<dbReference type="InterPro" id="IPR006665">
    <property type="entry name" value="OmpA-like"/>
</dbReference>
<dbReference type="PROSITE" id="PS01068">
    <property type="entry name" value="OMPA_1"/>
    <property type="match status" value="1"/>
</dbReference>
<evidence type="ECO:0000256" key="2">
    <source>
        <dbReference type="ARBA" id="ARBA00023136"/>
    </source>
</evidence>
<feature type="compositionally biased region" description="Acidic residues" evidence="5">
    <location>
        <begin position="635"/>
        <end position="707"/>
    </location>
</feature>
<keyword evidence="3" id="KW-0998">Cell outer membrane</keyword>
<accession>A0A845M6Y6</accession>
<dbReference type="PANTHER" id="PTHR30329:SF21">
    <property type="entry name" value="LIPOPROTEIN YIAD-RELATED"/>
    <property type="match status" value="1"/>
</dbReference>
<dbReference type="AlphaFoldDB" id="A0A845M6Y6"/>
<name>A0A845M6Y6_9RHOB</name>
<dbReference type="GO" id="GO:0009279">
    <property type="term" value="C:cell outer membrane"/>
    <property type="evidence" value="ECO:0007669"/>
    <property type="project" value="UniProtKB-SubCell"/>
</dbReference>
<evidence type="ECO:0000259" key="6">
    <source>
        <dbReference type="PROSITE" id="PS51123"/>
    </source>
</evidence>
<dbReference type="SUPFAM" id="SSF103088">
    <property type="entry name" value="OmpA-like"/>
    <property type="match status" value="1"/>
</dbReference>
<evidence type="ECO:0000256" key="3">
    <source>
        <dbReference type="ARBA" id="ARBA00023237"/>
    </source>
</evidence>
<sequence>MKFSKVLLIPGIFVLAALLALVAAVSSVGVIERVSKSTVEEALMLEGQDWAKVHTDGLQLILTGTAPTETDRFAALSVAGGEVDSSRVIDQMDVPTAEGIEPPRFSVEILRNDGGISMIGLIPASTDREALFSRVQKITPDQEVADLLETADYDVPDGWPAALDFALTALEDLPRSKISMDTGRVTIEAIADSAAQKDGWERDLARSAPGGLRVALNISAPRPVITPFTARFVIDDEGARFDACTAGTEPGRVKIVAAGIAAGVKGRPNCTIGLGVPSPDWPDAVARGVQAVRELGEGTITFSDADVTLVAAASVEQQNFDRVVGELEADLPEVFSLHSTKTEGEAAEGTPEFMATLSPEGLVQIRGRLTDEQNRSITESVARARFGIGNVYMAARLDNSLPAGWSVRVLAAIEALSHLDNGVAVVQPDLVELRGRTGDEGASAEISRVLSEQLGDAQDFRVNVAYDEALDPKASLPSPEECVAMINETIAEEKITFAPGSVEIEARAGNTIDAIADILKDCADVPMEIGGHTDSQGSEDLNKALSQQRANSVLNALLARRILTSNMIAHGYGEEQPIASNETEAGREANRRIEFRLITERELKGEPLIEGEPSGLDLSELRPRPRPDDLMEASAEAEPEADADEGSGDEAGDDTGSGDEGSGDDAASDESAGETEAADETASDATAETEEAPAEDTEDTATAEADADATAAGDETEDTTADQTAADETPGEGVDETNETGTVGEELPPAVVVDPELEGVRAPPRPDREG</sequence>
<dbReference type="EMBL" id="WTUX01000012">
    <property type="protein sequence ID" value="MZR13497.1"/>
    <property type="molecule type" value="Genomic_DNA"/>
</dbReference>
<feature type="domain" description="OmpA-like" evidence="6">
    <location>
        <begin position="484"/>
        <end position="601"/>
    </location>
</feature>
<feature type="region of interest" description="Disordered" evidence="5">
    <location>
        <begin position="604"/>
        <end position="770"/>
    </location>
</feature>
<evidence type="ECO:0000256" key="4">
    <source>
        <dbReference type="PROSITE-ProRule" id="PRU00473"/>
    </source>
</evidence>
<dbReference type="Proteomes" id="UP000467322">
    <property type="component" value="Unassembled WGS sequence"/>
</dbReference>
<dbReference type="Gene3D" id="3.30.1330.60">
    <property type="entry name" value="OmpA-like domain"/>
    <property type="match status" value="1"/>
</dbReference>
<dbReference type="InterPro" id="IPR050330">
    <property type="entry name" value="Bact_OuterMem_StrucFunc"/>
</dbReference>